<dbReference type="Proteomes" id="UP000192761">
    <property type="component" value="Unassembled WGS sequence"/>
</dbReference>
<reference evidence="1 2" key="1">
    <citation type="submission" date="2017-04" db="EMBL/GenBank/DDBJ databases">
        <authorList>
            <person name="Afonso C.L."/>
            <person name="Miller P.J."/>
            <person name="Scott M.A."/>
            <person name="Spackman E."/>
            <person name="Goraichik I."/>
            <person name="Dimitrov K.M."/>
            <person name="Suarez D.L."/>
            <person name="Swayne D.E."/>
        </authorList>
    </citation>
    <scope>NUCLEOTIDE SEQUENCE [LARGE SCALE GENOMIC DNA]</scope>
    <source>
        <strain evidence="1 2">DSM 23236</strain>
    </source>
</reference>
<dbReference type="STRING" id="1121001.SAMN02745857_02151"/>
<dbReference type="EMBL" id="FWXD01000011">
    <property type="protein sequence ID" value="SMC25381.1"/>
    <property type="molecule type" value="Genomic_DNA"/>
</dbReference>
<organism evidence="1 2">
    <name type="scientific">Andreprevotia lacus DSM 23236</name>
    <dbReference type="NCBI Taxonomy" id="1121001"/>
    <lineage>
        <taxon>Bacteria</taxon>
        <taxon>Pseudomonadati</taxon>
        <taxon>Pseudomonadota</taxon>
        <taxon>Betaproteobacteria</taxon>
        <taxon>Neisseriales</taxon>
        <taxon>Chitinibacteraceae</taxon>
        <taxon>Andreprevotia</taxon>
    </lineage>
</organism>
<accession>A0A1W1XPD5</accession>
<evidence type="ECO:0000313" key="2">
    <source>
        <dbReference type="Proteomes" id="UP000192761"/>
    </source>
</evidence>
<sequence length="148" mass="16766">MSRAATISLQFPYLLTPLTLVNYLTCLGWRFDWDGQFTYWDALADKEVTVPFAEAHARLEQLTATRSHALLSAWQVGPDPLGELNTYELNFDIDTNDASRVDAYTYAAKKRWTENGTAVDFDWYIERLCPSGNIGLPRPTVISTTLEP</sequence>
<proteinExistence type="predicted"/>
<protein>
    <submittedName>
        <fullName evidence="1">Uncharacterized protein</fullName>
    </submittedName>
</protein>
<dbReference type="AlphaFoldDB" id="A0A1W1XPD5"/>
<dbReference type="RefSeq" id="WP_084090801.1">
    <property type="nucleotide sequence ID" value="NZ_FWXD01000011.1"/>
</dbReference>
<gene>
    <name evidence="1" type="ORF">SAMN02745857_02151</name>
</gene>
<name>A0A1W1XPD5_9NEIS</name>
<evidence type="ECO:0000313" key="1">
    <source>
        <dbReference type="EMBL" id="SMC25381.1"/>
    </source>
</evidence>
<keyword evidence="2" id="KW-1185">Reference proteome</keyword>